<protein>
    <submittedName>
        <fullName evidence="4">Transglutaminase 2, like</fullName>
    </submittedName>
</protein>
<dbReference type="Gene3D" id="2.60.40.10">
    <property type="entry name" value="Immunoglobulins"/>
    <property type="match status" value="3"/>
</dbReference>
<reference evidence="4" key="2">
    <citation type="submission" date="2025-09" db="UniProtKB">
        <authorList>
            <consortium name="Ensembl"/>
        </authorList>
    </citation>
    <scope>IDENTIFICATION</scope>
</reference>
<evidence type="ECO:0000259" key="3">
    <source>
        <dbReference type="SMART" id="SM00460"/>
    </source>
</evidence>
<dbReference type="Gene3D" id="3.90.260.10">
    <property type="entry name" value="Transglutaminase-like"/>
    <property type="match status" value="1"/>
</dbReference>
<dbReference type="InterPro" id="IPR002931">
    <property type="entry name" value="Transglutaminase-like"/>
</dbReference>
<dbReference type="SUPFAM" id="SSF49309">
    <property type="entry name" value="Transglutaminase, two C-terminal domains"/>
    <property type="match status" value="2"/>
</dbReference>
<dbReference type="SUPFAM" id="SSF81296">
    <property type="entry name" value="E set domains"/>
    <property type="match status" value="1"/>
</dbReference>
<comment type="similarity">
    <text evidence="1">Belongs to the transglutaminase superfamily. Transglutaminase family.</text>
</comment>
<dbReference type="InterPro" id="IPR001102">
    <property type="entry name" value="Transglutaminase_N"/>
</dbReference>
<dbReference type="PIRSF" id="PIRSF000459">
    <property type="entry name" value="TGM_EBP42"/>
    <property type="match status" value="1"/>
</dbReference>
<dbReference type="SUPFAM" id="SSF54001">
    <property type="entry name" value="Cysteine proteinases"/>
    <property type="match status" value="1"/>
</dbReference>
<evidence type="ECO:0000313" key="4">
    <source>
        <dbReference type="Ensembl" id="ENSGMOP00000059940.1"/>
    </source>
</evidence>
<feature type="domain" description="Transglutaminase-like" evidence="3">
    <location>
        <begin position="237"/>
        <end position="328"/>
    </location>
</feature>
<proteinExistence type="inferred from homology"/>
<dbReference type="InterPro" id="IPR014756">
    <property type="entry name" value="Ig_E-set"/>
</dbReference>
<dbReference type="InterPro" id="IPR036238">
    <property type="entry name" value="Transglutaminase_C_sf"/>
</dbReference>
<dbReference type="InterPro" id="IPR036985">
    <property type="entry name" value="Transglutaminase-like_sf"/>
</dbReference>
<sequence>HRTEEIDRKRLIVRRGQAFSLTVHLSDPLQSGHELALVLKQGKQLKRTAGGSGDKWWLHQQSARNELLLTVYSPARAAVGEYRLAVELMSGNKLLERTDFTKMYLLFNPWCKEDAVYFPDERLLKEYIMNENGRIFTGSANSMSGFPWNFGQFEDNVMDICFEILDRFNPASSDPPNDMLQRWDPVYLSRAVVAMVNANDNDGGVLVGKWQEPYTGGVQPTKWMSSVPILEKWSKSKSGVKYAQCWVFAAVACTVMRCLGIPTRCITNFASAHDTDGNLSIDREYNMHGQLVNDDDSIWNFHCWIESYMQREDLPEGYGGWQVLDPTPQERSSGMFRCGPCPLKAIKEGDLNVKFDAPFIFAEVNADIINWEIGQDGQKKRLSSNSANVGRNISTKSPYGNEREDITLQYKYQEGWFLFDIKRQCHTHLYLYDELEIKHAKPVFGTDFDVIFEASSNVIQLMEYNVLVSYGRLCIHYCAVVFILFPTVHRETVRLLYTKYASVVSEHNIIRVTGVARMSGQEKSILEMVNIPLSKPKLSIKVPGWVILHRKITTVITFTNPLPVPLNRGVFTVEGAGLLPTKEIRISGSIAPGQRVSVELSFTPMRAGVREFLVDFDSDRLQDVKGVATLVVHKTPPSYFPMMPNIFG</sequence>
<dbReference type="GeneTree" id="ENSGT01050000244866"/>
<dbReference type="PANTHER" id="PTHR11590:SF73">
    <property type="entry name" value="NOVEL TRANSGLUTAMINASE FAMILY PROTEIN-RELATED"/>
    <property type="match status" value="1"/>
</dbReference>
<dbReference type="Pfam" id="PF00927">
    <property type="entry name" value="Transglut_C"/>
    <property type="match status" value="1"/>
</dbReference>
<dbReference type="Pfam" id="PF00868">
    <property type="entry name" value="Transglut_N"/>
    <property type="match status" value="1"/>
</dbReference>
<accession>A0A8C5CL70</accession>
<dbReference type="InterPro" id="IPR008958">
    <property type="entry name" value="Transglutaminase_C"/>
</dbReference>
<feature type="active site" evidence="2">
    <location>
        <position position="325"/>
    </location>
</feature>
<dbReference type="Ensembl" id="ENSGMOT00000056820.1">
    <property type="protein sequence ID" value="ENSGMOP00000059940.1"/>
    <property type="gene ID" value="ENSGMOG00000007779.2"/>
</dbReference>
<dbReference type="GO" id="GO:0003810">
    <property type="term" value="F:protein-glutamine gamma-glutamyltransferase activity"/>
    <property type="evidence" value="ECO:0007669"/>
    <property type="project" value="UniProtKB-EC"/>
</dbReference>
<organism evidence="4 5">
    <name type="scientific">Gadus morhua</name>
    <name type="common">Atlantic cod</name>
    <dbReference type="NCBI Taxonomy" id="8049"/>
    <lineage>
        <taxon>Eukaryota</taxon>
        <taxon>Metazoa</taxon>
        <taxon>Chordata</taxon>
        <taxon>Craniata</taxon>
        <taxon>Vertebrata</taxon>
        <taxon>Euteleostomi</taxon>
        <taxon>Actinopterygii</taxon>
        <taxon>Neopterygii</taxon>
        <taxon>Teleostei</taxon>
        <taxon>Neoteleostei</taxon>
        <taxon>Acanthomorphata</taxon>
        <taxon>Zeiogadaria</taxon>
        <taxon>Gadariae</taxon>
        <taxon>Gadiformes</taxon>
        <taxon>Gadoidei</taxon>
        <taxon>Gadidae</taxon>
        <taxon>Gadus</taxon>
    </lineage>
</organism>
<keyword evidence="5" id="KW-1185">Reference proteome</keyword>
<dbReference type="PANTHER" id="PTHR11590">
    <property type="entry name" value="PROTEIN-GLUTAMINE GAMMA-GLUTAMYLTRANSFERASE"/>
    <property type="match status" value="1"/>
</dbReference>
<dbReference type="InterPro" id="IPR013783">
    <property type="entry name" value="Ig-like_fold"/>
</dbReference>
<feature type="active site" evidence="2">
    <location>
        <position position="245"/>
    </location>
</feature>
<dbReference type="InterPro" id="IPR050779">
    <property type="entry name" value="Transglutaminase"/>
</dbReference>
<gene>
    <name evidence="4" type="primary">tgm2l</name>
</gene>
<evidence type="ECO:0000256" key="1">
    <source>
        <dbReference type="ARBA" id="ARBA00005968"/>
    </source>
</evidence>
<dbReference type="Pfam" id="PF01841">
    <property type="entry name" value="Transglut_core"/>
    <property type="match status" value="1"/>
</dbReference>
<dbReference type="GO" id="GO:0005739">
    <property type="term" value="C:mitochondrion"/>
    <property type="evidence" value="ECO:0007669"/>
    <property type="project" value="TreeGrafter"/>
</dbReference>
<dbReference type="GO" id="GO:0007399">
    <property type="term" value="P:nervous system development"/>
    <property type="evidence" value="ECO:0007669"/>
    <property type="project" value="UniProtKB-ARBA"/>
</dbReference>
<evidence type="ECO:0000256" key="2">
    <source>
        <dbReference type="PIRSR" id="PIRSR000459-1"/>
    </source>
</evidence>
<dbReference type="GO" id="GO:0046872">
    <property type="term" value="F:metal ion binding"/>
    <property type="evidence" value="ECO:0007669"/>
    <property type="project" value="UniProtKB-KW"/>
</dbReference>
<dbReference type="InterPro" id="IPR023608">
    <property type="entry name" value="Transglutaminase_animal"/>
</dbReference>
<dbReference type="Proteomes" id="UP000694546">
    <property type="component" value="Chromosome 9"/>
</dbReference>
<dbReference type="AlphaFoldDB" id="A0A8C5CL70"/>
<reference evidence="4" key="1">
    <citation type="submission" date="2025-08" db="UniProtKB">
        <authorList>
            <consortium name="Ensembl"/>
        </authorList>
    </citation>
    <scope>IDENTIFICATION</scope>
</reference>
<dbReference type="InterPro" id="IPR038765">
    <property type="entry name" value="Papain-like_cys_pep_sf"/>
</dbReference>
<dbReference type="SMART" id="SM00460">
    <property type="entry name" value="TGc"/>
    <property type="match status" value="1"/>
</dbReference>
<name>A0A8C5CL70_GADMO</name>
<feature type="active site" evidence="2">
    <location>
        <position position="302"/>
    </location>
</feature>
<evidence type="ECO:0000313" key="5">
    <source>
        <dbReference type="Proteomes" id="UP000694546"/>
    </source>
</evidence>